<evidence type="ECO:0000256" key="11">
    <source>
        <dbReference type="ARBA" id="ARBA00023264"/>
    </source>
</evidence>
<keyword evidence="12" id="KW-0012">Acyltransferase</keyword>
<dbReference type="InterPro" id="IPR011992">
    <property type="entry name" value="EF-hand-dom_pair"/>
</dbReference>
<comment type="caution">
    <text evidence="15">The sequence shown here is derived from an EMBL/GenBank/DDBJ whole genome shotgun (WGS) entry which is preliminary data.</text>
</comment>
<dbReference type="EMBL" id="LVLJ01001444">
    <property type="protein sequence ID" value="OAE29577.1"/>
    <property type="molecule type" value="Genomic_DNA"/>
</dbReference>
<evidence type="ECO:0000256" key="6">
    <source>
        <dbReference type="ARBA" id="ARBA00022692"/>
    </source>
</evidence>
<reference evidence="15" key="1">
    <citation type="submission" date="2016-03" db="EMBL/GenBank/DDBJ databases">
        <title>Mechanisms controlling the formation of the plant cell surface in tip-growing cells are functionally conserved among land plants.</title>
        <authorList>
            <person name="Honkanen S."/>
            <person name="Jones V.A."/>
            <person name="Morieri G."/>
            <person name="Champion C."/>
            <person name="Hetherington A.J."/>
            <person name="Kelly S."/>
            <person name="Saint-Marcoux D."/>
            <person name="Proust H."/>
            <person name="Prescott H."/>
            <person name="Dolan L."/>
        </authorList>
    </citation>
    <scope>NUCLEOTIDE SEQUENCE [LARGE SCALE GENOMIC DNA]</scope>
    <source>
        <tissue evidence="15">Whole gametophyte</tissue>
    </source>
</reference>
<feature type="compositionally biased region" description="Basic and acidic residues" evidence="13">
    <location>
        <begin position="49"/>
        <end position="59"/>
    </location>
</feature>
<sequence length="659" mass="74288">MPRFHSAQILSPVAPRVLTPNPKPYPSPALLNPGPGLAHLGPLRGAGEPAERANGEEGWRRRRRRKKKKKKKKRKPSPKGRGIQEAEEEEDVEVGEREGEEEEEEEEEETKGRDGKRRDEGRGGGSGRAEISGREEERRMNLEEDDTGQIQGLGALGKAPAVEPVVPFNPFKNDTAEWGVLELLKTVLLTPLCVVRALLWITSMLLGFLCTKVALIGAKDVLKKPFPAWRRPLLFPVRFFARVLLFACGFQWIHIKGKPAPRDQAPIIVSNHVTFVDPVFIFFRHLPVIVTAQENLSLPIAGAIMKAMQVISVNRVSQDSRRHASGEIKRRAMCNDWSHVMLFPEATTTNGKALVTFKAGAFTPGYAVQPMVIRYPHVKVDPSWVGEGPPVHKLLFRLMTQFHNYMEVEYLPIIKPTFTEQKNPRLFAERVRVTMAKALNVMVTDHSYEDAALATEATKQGVDSGAILLEFTKIERLFHLSSKDAKHLFSKFRALGCGKRGVVAYEDFAQALELPNSPLARQLFQFFDRESSGYITFHQYAFGLAFILKHKYFTEASEATLKYCAGDESDHLRRDDLGVKLKDVIPSLSDEQVSKIFDRLDTKKTGEVSRADFLSFLEANPEYVALFLISRPDLISKHKKDDRMYMGLNGMRKSNSGRY</sequence>
<keyword evidence="6" id="KW-0812">Transmembrane</keyword>
<name>A0A176W928_MARPO</name>
<comment type="pathway">
    <text evidence="2">Lipid metabolism; phospholipid metabolism.</text>
</comment>
<dbReference type="GO" id="GO:0008374">
    <property type="term" value="F:O-acyltransferase activity"/>
    <property type="evidence" value="ECO:0007669"/>
    <property type="project" value="InterPro"/>
</dbReference>
<gene>
    <name evidence="15" type="ORF">AXG93_702s1310</name>
</gene>
<evidence type="ECO:0000313" key="15">
    <source>
        <dbReference type="EMBL" id="OAE29577.1"/>
    </source>
</evidence>
<evidence type="ECO:0000256" key="5">
    <source>
        <dbReference type="ARBA" id="ARBA00022679"/>
    </source>
</evidence>
<dbReference type="InterPro" id="IPR045252">
    <property type="entry name" value="LPCAT1-like"/>
</dbReference>
<evidence type="ECO:0000259" key="14">
    <source>
        <dbReference type="PROSITE" id="PS50222"/>
    </source>
</evidence>
<dbReference type="SUPFAM" id="SSF69593">
    <property type="entry name" value="Glycerol-3-phosphate (1)-acyltransferase"/>
    <property type="match status" value="1"/>
</dbReference>
<dbReference type="AlphaFoldDB" id="A0A176W928"/>
<dbReference type="SMART" id="SM00563">
    <property type="entry name" value="PlsC"/>
    <property type="match status" value="1"/>
</dbReference>
<evidence type="ECO:0000256" key="4">
    <source>
        <dbReference type="ARBA" id="ARBA00022516"/>
    </source>
</evidence>
<keyword evidence="9" id="KW-0472">Membrane</keyword>
<dbReference type="Proteomes" id="UP000077202">
    <property type="component" value="Unassembled WGS sequence"/>
</dbReference>
<feature type="domain" description="EF-hand" evidence="14">
    <location>
        <begin position="515"/>
        <end position="550"/>
    </location>
</feature>
<dbReference type="GO" id="GO:0005509">
    <property type="term" value="F:calcium ion binding"/>
    <property type="evidence" value="ECO:0007669"/>
    <property type="project" value="InterPro"/>
</dbReference>
<dbReference type="InterPro" id="IPR002048">
    <property type="entry name" value="EF_hand_dom"/>
</dbReference>
<dbReference type="SUPFAM" id="SSF47473">
    <property type="entry name" value="EF-hand"/>
    <property type="match status" value="1"/>
</dbReference>
<comment type="similarity">
    <text evidence="3">Belongs to the 1-acyl-sn-glycerol-3-phosphate acyltransferase family.</text>
</comment>
<keyword evidence="4" id="KW-0444">Lipid biosynthesis</keyword>
<evidence type="ECO:0000256" key="2">
    <source>
        <dbReference type="ARBA" id="ARBA00005074"/>
    </source>
</evidence>
<evidence type="ECO:0000256" key="12">
    <source>
        <dbReference type="ARBA" id="ARBA00023315"/>
    </source>
</evidence>
<dbReference type="CDD" id="cd07991">
    <property type="entry name" value="LPLAT_LPCAT1-like"/>
    <property type="match status" value="1"/>
</dbReference>
<dbReference type="InterPro" id="IPR002123">
    <property type="entry name" value="Plipid/glycerol_acylTrfase"/>
</dbReference>
<feature type="compositionally biased region" description="Acidic residues" evidence="13">
    <location>
        <begin position="85"/>
        <end position="109"/>
    </location>
</feature>
<dbReference type="PROSITE" id="PS50222">
    <property type="entry name" value="EF_HAND_2"/>
    <property type="match status" value="2"/>
</dbReference>
<dbReference type="PANTHER" id="PTHR23063:SF50">
    <property type="entry name" value="PHOSPHOLIPID_GLYCEROL ACYLTRANSFERASE DOMAIN-CONTAINING PROTEIN"/>
    <property type="match status" value="1"/>
</dbReference>
<dbReference type="UniPathway" id="UPA00085"/>
<dbReference type="Pfam" id="PF01553">
    <property type="entry name" value="Acyltransferase"/>
    <property type="match status" value="1"/>
</dbReference>
<feature type="compositionally biased region" description="Basic residues" evidence="13">
    <location>
        <begin position="60"/>
        <end position="78"/>
    </location>
</feature>
<proteinExistence type="inferred from homology"/>
<organism evidence="15 16">
    <name type="scientific">Marchantia polymorpha subsp. ruderalis</name>
    <dbReference type="NCBI Taxonomy" id="1480154"/>
    <lineage>
        <taxon>Eukaryota</taxon>
        <taxon>Viridiplantae</taxon>
        <taxon>Streptophyta</taxon>
        <taxon>Embryophyta</taxon>
        <taxon>Marchantiophyta</taxon>
        <taxon>Marchantiopsida</taxon>
        <taxon>Marchantiidae</taxon>
        <taxon>Marchantiales</taxon>
        <taxon>Marchantiaceae</taxon>
        <taxon>Marchantia</taxon>
    </lineage>
</organism>
<dbReference type="Gene3D" id="1.10.238.10">
    <property type="entry name" value="EF-hand"/>
    <property type="match status" value="1"/>
</dbReference>
<evidence type="ECO:0000256" key="10">
    <source>
        <dbReference type="ARBA" id="ARBA00023209"/>
    </source>
</evidence>
<evidence type="ECO:0000256" key="7">
    <source>
        <dbReference type="ARBA" id="ARBA00022989"/>
    </source>
</evidence>
<evidence type="ECO:0000256" key="1">
    <source>
        <dbReference type="ARBA" id="ARBA00004370"/>
    </source>
</evidence>
<feature type="region of interest" description="Disordered" evidence="13">
    <location>
        <begin position="1"/>
        <end position="145"/>
    </location>
</feature>
<evidence type="ECO:0000256" key="9">
    <source>
        <dbReference type="ARBA" id="ARBA00023136"/>
    </source>
</evidence>
<feature type="compositionally biased region" description="Basic and acidic residues" evidence="13">
    <location>
        <begin position="131"/>
        <end position="142"/>
    </location>
</feature>
<evidence type="ECO:0000256" key="13">
    <source>
        <dbReference type="SAM" id="MobiDB-lite"/>
    </source>
</evidence>
<dbReference type="PANTHER" id="PTHR23063">
    <property type="entry name" value="PHOSPHOLIPID ACYLTRANSFERASE"/>
    <property type="match status" value="1"/>
</dbReference>
<keyword evidence="10" id="KW-0594">Phospholipid biosynthesis</keyword>
<keyword evidence="16" id="KW-1185">Reference proteome</keyword>
<keyword evidence="11" id="KW-1208">Phospholipid metabolism</keyword>
<evidence type="ECO:0000313" key="16">
    <source>
        <dbReference type="Proteomes" id="UP000077202"/>
    </source>
</evidence>
<comment type="subcellular location">
    <subcellularLocation>
        <location evidence="1">Membrane</location>
    </subcellularLocation>
</comment>
<evidence type="ECO:0000256" key="3">
    <source>
        <dbReference type="ARBA" id="ARBA00008655"/>
    </source>
</evidence>
<dbReference type="GO" id="GO:0016020">
    <property type="term" value="C:membrane"/>
    <property type="evidence" value="ECO:0007669"/>
    <property type="project" value="UniProtKB-SubCell"/>
</dbReference>
<protein>
    <recommendedName>
        <fullName evidence="14">EF-hand domain-containing protein</fullName>
    </recommendedName>
</protein>
<dbReference type="GO" id="GO:0008654">
    <property type="term" value="P:phospholipid biosynthetic process"/>
    <property type="evidence" value="ECO:0007669"/>
    <property type="project" value="UniProtKB-KW"/>
</dbReference>
<evidence type="ECO:0000256" key="8">
    <source>
        <dbReference type="ARBA" id="ARBA00023098"/>
    </source>
</evidence>
<feature type="domain" description="EF-hand" evidence="14">
    <location>
        <begin position="588"/>
        <end position="623"/>
    </location>
</feature>
<feature type="compositionally biased region" description="Basic and acidic residues" evidence="13">
    <location>
        <begin position="110"/>
        <end position="122"/>
    </location>
</feature>
<keyword evidence="8" id="KW-0443">Lipid metabolism</keyword>
<keyword evidence="7" id="KW-1133">Transmembrane helix</keyword>
<keyword evidence="5" id="KW-0808">Transferase</keyword>
<accession>A0A176W928</accession>